<evidence type="ECO:0000256" key="2">
    <source>
        <dbReference type="PROSITE-ProRule" id="PRU00339"/>
    </source>
</evidence>
<sequence>MAEEMSEQVALETVNAGLQMLGAGQLGEAEAVADAVLDARKDDLMGLYLKAQCRRVAGDAESALRLARKLARARPDEPVIAVLLALCVLDTGDGETAIKLLKKVQDEGRPDADLSYNLASLLYDKGDRRGAVDAYDRALAVNPDHYYAIRGLAHTLSELGEDRRAEALALRVTGQVPDDPVALSVLCRADVRRGEPAKGVERMKLLWTQNPDAVNTAIALGRLGEAKEATGDFAGAFEAWKTANDRLRTHFADQYAGDSGAYSLDAAKRVRAFNEGLTPSSPKPQGDGPAPVFLVGFQRAGTTLMEQILAAHPAITTTGEDASIKPLVDAAGRSEAELAELMKGDADRMKGLRKAYWKSAGGAPKPGAVFIDKLPLNMMWLGVIANVFPDAKILLALRDPRDVVLSAFQQRFGMNSANYAMLTVEGTAAYYDAATGAGTAAMRAFPDLSVLEVRYEDLVGDVEGQAKRMIGFLGLDWDPSVMDYREKAKTRTITTPSATQVTEPVYTKSIGRWKDYRFALEPVLPTLDYWAKHWGYGSE</sequence>
<dbReference type="RefSeq" id="WP_343164943.1">
    <property type="nucleotide sequence ID" value="NZ_JBHRSV010000012.1"/>
</dbReference>
<proteinExistence type="predicted"/>
<name>A0ABV6ZWV0_9PROT</name>
<feature type="repeat" description="TPR" evidence="2">
    <location>
        <begin position="112"/>
        <end position="145"/>
    </location>
</feature>
<dbReference type="SUPFAM" id="SSF52540">
    <property type="entry name" value="P-loop containing nucleoside triphosphate hydrolases"/>
    <property type="match status" value="1"/>
</dbReference>
<dbReference type="EMBL" id="JBHRSV010000012">
    <property type="protein sequence ID" value="MFC2925867.1"/>
    <property type="molecule type" value="Genomic_DNA"/>
</dbReference>
<dbReference type="Proteomes" id="UP001595379">
    <property type="component" value="Unassembled WGS sequence"/>
</dbReference>
<organism evidence="3 4">
    <name type="scientific">Hyphobacterium vulgare</name>
    <dbReference type="NCBI Taxonomy" id="1736751"/>
    <lineage>
        <taxon>Bacteria</taxon>
        <taxon>Pseudomonadati</taxon>
        <taxon>Pseudomonadota</taxon>
        <taxon>Alphaproteobacteria</taxon>
        <taxon>Maricaulales</taxon>
        <taxon>Maricaulaceae</taxon>
        <taxon>Hyphobacterium</taxon>
    </lineage>
</organism>
<keyword evidence="2" id="KW-0802">TPR repeat</keyword>
<dbReference type="PROSITE" id="PS50005">
    <property type="entry name" value="TPR"/>
    <property type="match status" value="1"/>
</dbReference>
<dbReference type="SMART" id="SM00028">
    <property type="entry name" value="TPR"/>
    <property type="match status" value="3"/>
</dbReference>
<comment type="caution">
    <text evidence="3">The sequence shown here is derived from an EMBL/GenBank/DDBJ whole genome shotgun (WGS) entry which is preliminary data.</text>
</comment>
<evidence type="ECO:0000313" key="4">
    <source>
        <dbReference type="Proteomes" id="UP001595379"/>
    </source>
</evidence>
<dbReference type="InterPro" id="IPR019734">
    <property type="entry name" value="TPR_rpt"/>
</dbReference>
<gene>
    <name evidence="3" type="ORF">ACFOOR_07090</name>
</gene>
<dbReference type="InterPro" id="IPR027417">
    <property type="entry name" value="P-loop_NTPase"/>
</dbReference>
<keyword evidence="4" id="KW-1185">Reference proteome</keyword>
<dbReference type="SUPFAM" id="SSF48452">
    <property type="entry name" value="TPR-like"/>
    <property type="match status" value="1"/>
</dbReference>
<evidence type="ECO:0000313" key="3">
    <source>
        <dbReference type="EMBL" id="MFC2925867.1"/>
    </source>
</evidence>
<dbReference type="Gene3D" id="1.25.40.10">
    <property type="entry name" value="Tetratricopeptide repeat domain"/>
    <property type="match status" value="1"/>
</dbReference>
<dbReference type="Pfam" id="PF14559">
    <property type="entry name" value="TPR_19"/>
    <property type="match status" value="2"/>
</dbReference>
<reference evidence="4" key="1">
    <citation type="journal article" date="2019" name="Int. J. Syst. Evol. Microbiol.">
        <title>The Global Catalogue of Microorganisms (GCM) 10K type strain sequencing project: providing services to taxonomists for standard genome sequencing and annotation.</title>
        <authorList>
            <consortium name="The Broad Institute Genomics Platform"/>
            <consortium name="The Broad Institute Genome Sequencing Center for Infectious Disease"/>
            <person name="Wu L."/>
            <person name="Ma J."/>
        </authorList>
    </citation>
    <scope>NUCLEOTIDE SEQUENCE [LARGE SCALE GENOMIC DNA]</scope>
    <source>
        <strain evidence="4">KCTC 52487</strain>
    </source>
</reference>
<dbReference type="Gene3D" id="3.40.50.300">
    <property type="entry name" value="P-loop containing nucleotide triphosphate hydrolases"/>
    <property type="match status" value="1"/>
</dbReference>
<dbReference type="InterPro" id="IPR026634">
    <property type="entry name" value="TPST-like"/>
</dbReference>
<dbReference type="PANTHER" id="PTHR12788:SF10">
    <property type="entry name" value="PROTEIN-TYROSINE SULFOTRANSFERASE"/>
    <property type="match status" value="1"/>
</dbReference>
<protein>
    <submittedName>
        <fullName evidence="3">Tetratricopeptide repeat-containing sulfotransferase family protein</fullName>
    </submittedName>
</protein>
<evidence type="ECO:0000256" key="1">
    <source>
        <dbReference type="ARBA" id="ARBA00022679"/>
    </source>
</evidence>
<keyword evidence="1" id="KW-0808">Transferase</keyword>
<accession>A0ABV6ZWV0</accession>
<dbReference type="Pfam" id="PF13469">
    <property type="entry name" value="Sulfotransfer_3"/>
    <property type="match status" value="1"/>
</dbReference>
<dbReference type="InterPro" id="IPR011990">
    <property type="entry name" value="TPR-like_helical_dom_sf"/>
</dbReference>
<dbReference type="PANTHER" id="PTHR12788">
    <property type="entry name" value="PROTEIN-TYROSINE SULFOTRANSFERASE 2"/>
    <property type="match status" value="1"/>
</dbReference>